<protein>
    <recommendedName>
        <fullName evidence="1">RNA-directed DNA polymerase</fullName>
        <ecNumber evidence="1">2.7.7.49</ecNumber>
    </recommendedName>
</protein>
<accession>A0A832I686</accession>
<comment type="similarity">
    <text evidence="8">Belongs to the bacterial reverse transcriptase family.</text>
</comment>
<dbReference type="GO" id="GO:0003723">
    <property type="term" value="F:RNA binding"/>
    <property type="evidence" value="ECO:0007669"/>
    <property type="project" value="InterPro"/>
</dbReference>
<evidence type="ECO:0000313" key="11">
    <source>
        <dbReference type="EMBL" id="HGZ79453.1"/>
    </source>
</evidence>
<dbReference type="Pfam" id="PF00078">
    <property type="entry name" value="RVT_1"/>
    <property type="match status" value="1"/>
</dbReference>
<dbReference type="InterPro" id="IPR043502">
    <property type="entry name" value="DNA/RNA_pol_sf"/>
</dbReference>
<evidence type="ECO:0000256" key="1">
    <source>
        <dbReference type="ARBA" id="ARBA00012493"/>
    </source>
</evidence>
<evidence type="ECO:0000256" key="8">
    <source>
        <dbReference type="ARBA" id="ARBA00034120"/>
    </source>
</evidence>
<dbReference type="SUPFAM" id="SSF56672">
    <property type="entry name" value="DNA/RNA polymerases"/>
    <property type="match status" value="1"/>
</dbReference>
<dbReference type="InterPro" id="IPR000123">
    <property type="entry name" value="Reverse_transcriptase_msDNA"/>
</dbReference>
<dbReference type="EC" id="2.7.7.49" evidence="1"/>
<dbReference type="PRINTS" id="PR00866">
    <property type="entry name" value="RNADNAPOLMS"/>
</dbReference>
<feature type="domain" description="Reverse transcriptase" evidence="10">
    <location>
        <begin position="1"/>
        <end position="242"/>
    </location>
</feature>
<dbReference type="AlphaFoldDB" id="A0A832I686"/>
<evidence type="ECO:0000256" key="4">
    <source>
        <dbReference type="ARBA" id="ARBA00022723"/>
    </source>
</evidence>
<dbReference type="GO" id="GO:0046872">
    <property type="term" value="F:metal ion binding"/>
    <property type="evidence" value="ECO:0007669"/>
    <property type="project" value="UniProtKB-KW"/>
</dbReference>
<keyword evidence="4" id="KW-0479">Metal-binding</keyword>
<evidence type="ECO:0000256" key="3">
    <source>
        <dbReference type="ARBA" id="ARBA00022695"/>
    </source>
</evidence>
<evidence type="ECO:0000256" key="5">
    <source>
        <dbReference type="ARBA" id="ARBA00022842"/>
    </source>
</evidence>
<sequence length="320" mass="37297">MQKIGYANRLNLPRKLLTYLEKIRSRLYADYYLRKKDGSKREIAVYVCDSRIASQLDEKLVEYSKVLKLVHRRIKNLLDETIDLPDCVFGFKKNCSTKIAASKHVGKKYIFSVDIKDFFPSITSDMVQQALMNEGVEQNDAWLIARLVAYKGRLPQGAITSPTVSNVVFKPKDLQILKLCERYGLTYTRYADDLTFSTNDEINWVEFTDELEKILQPEYRINTKKLKIYGPKQAHYVLGLIVNRKVNTPKSYRRTLRAAVYNYLNGKVPYGVDPVKYKATLKAKLGYALYINEIPSLRRLYEQLKRFDPNEVKNWEHIVV</sequence>
<evidence type="ECO:0000256" key="6">
    <source>
        <dbReference type="ARBA" id="ARBA00022918"/>
    </source>
</evidence>
<dbReference type="CDD" id="cd03487">
    <property type="entry name" value="RT_Bac_retron_II"/>
    <property type="match status" value="1"/>
</dbReference>
<dbReference type="PANTHER" id="PTHR34047">
    <property type="entry name" value="NUCLEAR INTRON MATURASE 1, MITOCHONDRIAL-RELATED"/>
    <property type="match status" value="1"/>
</dbReference>
<dbReference type="EMBL" id="DTKQ01000042">
    <property type="protein sequence ID" value="HGZ79453.1"/>
    <property type="molecule type" value="Genomic_DNA"/>
</dbReference>
<evidence type="ECO:0000256" key="9">
    <source>
        <dbReference type="ARBA" id="ARBA00048173"/>
    </source>
</evidence>
<evidence type="ECO:0000259" key="10">
    <source>
        <dbReference type="PROSITE" id="PS50878"/>
    </source>
</evidence>
<comment type="catalytic activity">
    <reaction evidence="9">
        <text>DNA(n) + a 2'-deoxyribonucleoside 5'-triphosphate = DNA(n+1) + diphosphate</text>
        <dbReference type="Rhea" id="RHEA:22508"/>
        <dbReference type="Rhea" id="RHEA-COMP:17339"/>
        <dbReference type="Rhea" id="RHEA-COMP:17340"/>
        <dbReference type="ChEBI" id="CHEBI:33019"/>
        <dbReference type="ChEBI" id="CHEBI:61560"/>
        <dbReference type="ChEBI" id="CHEBI:173112"/>
        <dbReference type="EC" id="2.7.7.49"/>
    </reaction>
</comment>
<dbReference type="InterPro" id="IPR000477">
    <property type="entry name" value="RT_dom"/>
</dbReference>
<dbReference type="GO" id="GO:0003964">
    <property type="term" value="F:RNA-directed DNA polymerase activity"/>
    <property type="evidence" value="ECO:0007669"/>
    <property type="project" value="UniProtKB-KW"/>
</dbReference>
<evidence type="ECO:0000256" key="2">
    <source>
        <dbReference type="ARBA" id="ARBA00022679"/>
    </source>
</evidence>
<keyword evidence="5" id="KW-0460">Magnesium</keyword>
<proteinExistence type="inferred from homology"/>
<name>A0A832I686_9THEM</name>
<dbReference type="PANTHER" id="PTHR34047:SF7">
    <property type="entry name" value="RNA-DIRECTED DNA POLYMERASE"/>
    <property type="match status" value="1"/>
</dbReference>
<comment type="caution">
    <text evidence="11">The sequence shown here is derived from an EMBL/GenBank/DDBJ whole genome shotgun (WGS) entry which is preliminary data.</text>
</comment>
<keyword evidence="6 11" id="KW-0695">RNA-directed DNA polymerase</keyword>
<keyword evidence="3" id="KW-0548">Nucleotidyltransferase</keyword>
<dbReference type="InterPro" id="IPR051083">
    <property type="entry name" value="GrpII_Intron_Splice-Mob/Def"/>
</dbReference>
<keyword evidence="2" id="KW-0808">Transferase</keyword>
<reference evidence="11" key="1">
    <citation type="journal article" date="2020" name="mSystems">
        <title>Genome- and Community-Level Interaction Insights into Carbon Utilization and Element Cycling Functions of Hydrothermarchaeota in Hydrothermal Sediment.</title>
        <authorList>
            <person name="Zhou Z."/>
            <person name="Liu Y."/>
            <person name="Xu W."/>
            <person name="Pan J."/>
            <person name="Luo Z.H."/>
            <person name="Li M."/>
        </authorList>
    </citation>
    <scope>NUCLEOTIDE SEQUENCE [LARGE SCALE GENOMIC DNA]</scope>
    <source>
        <strain evidence="11">SpSt-86</strain>
    </source>
</reference>
<dbReference type="PROSITE" id="PS50878">
    <property type="entry name" value="RT_POL"/>
    <property type="match status" value="1"/>
</dbReference>
<dbReference type="GO" id="GO:0051607">
    <property type="term" value="P:defense response to virus"/>
    <property type="evidence" value="ECO:0007669"/>
    <property type="project" value="UniProtKB-KW"/>
</dbReference>
<evidence type="ECO:0000256" key="7">
    <source>
        <dbReference type="ARBA" id="ARBA00023118"/>
    </source>
</evidence>
<gene>
    <name evidence="11" type="ORF">ENW55_05680</name>
</gene>
<keyword evidence="7" id="KW-0051">Antiviral defense</keyword>
<organism evidence="11">
    <name type="scientific">Pseudothermotoga hypogea</name>
    <dbReference type="NCBI Taxonomy" id="57487"/>
    <lineage>
        <taxon>Bacteria</taxon>
        <taxon>Thermotogati</taxon>
        <taxon>Thermotogota</taxon>
        <taxon>Thermotogae</taxon>
        <taxon>Thermotogales</taxon>
        <taxon>Thermotogaceae</taxon>
        <taxon>Pseudothermotoga</taxon>
    </lineage>
</organism>